<evidence type="ECO:0000313" key="1">
    <source>
        <dbReference type="EMBL" id="KAL2735508.1"/>
    </source>
</evidence>
<keyword evidence="2" id="KW-1185">Reference proteome</keyword>
<name>A0ABD2BRW0_VESSQ</name>
<accession>A0ABD2BRW0</accession>
<sequence length="128" mass="14211">MKLCDIQLLNISAGDSSNSVDRKRTPAVSCNTMSILVGRLTPEWQINNNTSNSIFGLSTDKMTSSSSSLLGTLSFIDRDYMQTQAGSFDVHLIVNSFIFHLEGKDGLNRDITPPIEDERLHLNSNRPH</sequence>
<organism evidence="1 2">
    <name type="scientific">Vespula squamosa</name>
    <name type="common">Southern yellow jacket</name>
    <name type="synonym">Wasp</name>
    <dbReference type="NCBI Taxonomy" id="30214"/>
    <lineage>
        <taxon>Eukaryota</taxon>
        <taxon>Metazoa</taxon>
        <taxon>Ecdysozoa</taxon>
        <taxon>Arthropoda</taxon>
        <taxon>Hexapoda</taxon>
        <taxon>Insecta</taxon>
        <taxon>Pterygota</taxon>
        <taxon>Neoptera</taxon>
        <taxon>Endopterygota</taxon>
        <taxon>Hymenoptera</taxon>
        <taxon>Apocrita</taxon>
        <taxon>Aculeata</taxon>
        <taxon>Vespoidea</taxon>
        <taxon>Vespidae</taxon>
        <taxon>Vespinae</taxon>
        <taxon>Vespula</taxon>
    </lineage>
</organism>
<evidence type="ECO:0000313" key="2">
    <source>
        <dbReference type="Proteomes" id="UP001607302"/>
    </source>
</evidence>
<reference evidence="1 2" key="1">
    <citation type="journal article" date="2024" name="Ann. Entomol. Soc. Am.">
        <title>Genomic analyses of the southern and eastern yellowjacket wasps (Hymenoptera: Vespidae) reveal evolutionary signatures of social life.</title>
        <authorList>
            <person name="Catto M.A."/>
            <person name="Caine P.B."/>
            <person name="Orr S.E."/>
            <person name="Hunt B.G."/>
            <person name="Goodisman M.A.D."/>
        </authorList>
    </citation>
    <scope>NUCLEOTIDE SEQUENCE [LARGE SCALE GENOMIC DNA]</scope>
    <source>
        <strain evidence="1">233</strain>
        <tissue evidence="1">Head and thorax</tissue>
    </source>
</reference>
<dbReference type="AlphaFoldDB" id="A0ABD2BRW0"/>
<dbReference type="EMBL" id="JAUDFV010000064">
    <property type="protein sequence ID" value="KAL2735508.1"/>
    <property type="molecule type" value="Genomic_DNA"/>
</dbReference>
<dbReference type="Proteomes" id="UP001607302">
    <property type="component" value="Unassembled WGS sequence"/>
</dbReference>
<gene>
    <name evidence="1" type="ORF">V1478_003148</name>
</gene>
<comment type="caution">
    <text evidence="1">The sequence shown here is derived from an EMBL/GenBank/DDBJ whole genome shotgun (WGS) entry which is preliminary data.</text>
</comment>
<protein>
    <submittedName>
        <fullName evidence="1">Uncharacterized protein</fullName>
    </submittedName>
</protein>
<proteinExistence type="predicted"/>